<dbReference type="SUPFAM" id="SSF50965">
    <property type="entry name" value="Galactose oxidase, central domain"/>
    <property type="match status" value="2"/>
</dbReference>
<dbReference type="InterPro" id="IPR011043">
    <property type="entry name" value="Gal_Oxase/kelch_b-propeller"/>
</dbReference>
<comment type="caution">
    <text evidence="2">The sequence shown here is derived from an EMBL/GenBank/DDBJ whole genome shotgun (WGS) entry which is preliminary data.</text>
</comment>
<evidence type="ECO:0000313" key="3">
    <source>
        <dbReference type="Proteomes" id="UP000238823"/>
    </source>
</evidence>
<dbReference type="Proteomes" id="UP000238823">
    <property type="component" value="Unassembled WGS sequence"/>
</dbReference>
<dbReference type="InterPro" id="IPR006624">
    <property type="entry name" value="Beta-propeller_rpt_TECPR"/>
</dbReference>
<feature type="domain" description="Beta-lactamase class A catalytic" evidence="1">
    <location>
        <begin position="283"/>
        <end position="454"/>
    </location>
</feature>
<dbReference type="AlphaFoldDB" id="A0A2S9YP47"/>
<dbReference type="GO" id="GO:0008800">
    <property type="term" value="F:beta-lactamase activity"/>
    <property type="evidence" value="ECO:0007669"/>
    <property type="project" value="InterPro"/>
</dbReference>
<dbReference type="SMART" id="SM00706">
    <property type="entry name" value="TECPR"/>
    <property type="match status" value="10"/>
</dbReference>
<sequence>MPWNKIGGPAHSLAIYAGRLAALTPDRKAIYTLDPASGEWAKIGGAMTGLVGGGWDLYATAANGDLHRYDGVSWAKVGGPGAQFVGICNAVYSLGPSRDRVDHYDRLMNKWTKIGGPAQSLIAGGSKVYAAAPENRAIFAWSRYDKTWTEIGGAGSMWVGVGPTVYGLTPDRQAVFRYDGTPKQWTKVGGPVERLIGGGSVVYAVQPKTKNLLRYRGSGQTWDVVGTPGVNVVAFDHTLYSMTLDKKEVHQLDEANAETRRLRELMWGCYGHPHHSRRSTCGFLVKQLGKNGAIIAEHAADVCVQPLSVLKLVPYLHAIREVDSNPAVSMATTVSWFESSTATGANKTDTTCLGKARGNVSNSAPLSEALPTMMWESHNRTLDAVMEKFDIQQITRSVQALGLVSTEMYYGCKQATGPNVPWADNLTTLVDMARLYEGIDDNSFVTKAASRTLFETNMIVMAASNPQYTSAITGRSSGPVSANGFRELVEAEAAPLGKLAIVPQFMPLVVRRWKGGSGGPTGIDTGYSDAATLSLPFKVGGATVMRDYFLGWWFSQIRNPNSHDPGPPNAEPYLLGSSGDWTKIGTPGAMWVAVGSDIYGLTSNKKEVWRYSGSPTWTKVGGPAERLIGGDAGLFAIHPDTGDIHRYSGTGQQWQRIGGPGASFAAAGNTIYGLTPGRDAIYRYNGTPDSWTKVRGPAADLIGGGNTIYAINSNTQDVEAYSPGGASWVKIGGPGVDFVADGSQLFGMTTDRKQVWSYTGTPNSWTQVGGPAAALAIAGGSLYGLASVGGALFRYSGSGMAWSAVEGGWASLVGGGTRLAAVSSSHRARQQFSNALFRQPIRDALATW</sequence>
<dbReference type="InterPro" id="IPR045155">
    <property type="entry name" value="Beta-lactam_cat"/>
</dbReference>
<organism evidence="2 3">
    <name type="scientific">Enhygromyxa salina</name>
    <dbReference type="NCBI Taxonomy" id="215803"/>
    <lineage>
        <taxon>Bacteria</taxon>
        <taxon>Pseudomonadati</taxon>
        <taxon>Myxococcota</taxon>
        <taxon>Polyangia</taxon>
        <taxon>Nannocystales</taxon>
        <taxon>Nannocystaceae</taxon>
        <taxon>Enhygromyxa</taxon>
    </lineage>
</organism>
<protein>
    <recommendedName>
        <fullName evidence="1">Beta-lactamase class A catalytic domain-containing protein</fullName>
    </recommendedName>
</protein>
<dbReference type="GO" id="GO:0030655">
    <property type="term" value="P:beta-lactam antibiotic catabolic process"/>
    <property type="evidence" value="ECO:0007669"/>
    <property type="project" value="InterPro"/>
</dbReference>
<accession>A0A2S9YP47</accession>
<reference evidence="2 3" key="1">
    <citation type="submission" date="2018-03" db="EMBL/GenBank/DDBJ databases">
        <title>Draft Genome Sequences of the Obligatory Marine Myxobacteria Enhygromyxa salina SWB007.</title>
        <authorList>
            <person name="Poehlein A."/>
            <person name="Moghaddam J.A."/>
            <person name="Harms H."/>
            <person name="Alanjari M."/>
            <person name="Koenig G.M."/>
            <person name="Daniel R."/>
            <person name="Schaeberle T.F."/>
        </authorList>
    </citation>
    <scope>NUCLEOTIDE SEQUENCE [LARGE SCALE GENOMIC DNA]</scope>
    <source>
        <strain evidence="2 3">SWB007</strain>
    </source>
</reference>
<dbReference type="EMBL" id="PVNL01000064">
    <property type="protein sequence ID" value="PRQ06857.1"/>
    <property type="molecule type" value="Genomic_DNA"/>
</dbReference>
<dbReference type="Gene3D" id="3.40.710.10">
    <property type="entry name" value="DD-peptidase/beta-lactamase superfamily"/>
    <property type="match status" value="1"/>
</dbReference>
<dbReference type="SUPFAM" id="SSF56601">
    <property type="entry name" value="beta-lactamase/transpeptidase-like"/>
    <property type="match status" value="1"/>
</dbReference>
<name>A0A2S9YP47_9BACT</name>
<dbReference type="OrthoDB" id="5524694at2"/>
<dbReference type="InterPro" id="IPR012338">
    <property type="entry name" value="Beta-lactam/transpept-like"/>
</dbReference>
<gene>
    <name evidence="2" type="ORF">ENSA7_33950</name>
</gene>
<evidence type="ECO:0000259" key="1">
    <source>
        <dbReference type="Pfam" id="PF13354"/>
    </source>
</evidence>
<proteinExistence type="predicted"/>
<evidence type="ECO:0000313" key="2">
    <source>
        <dbReference type="EMBL" id="PRQ06857.1"/>
    </source>
</evidence>
<dbReference type="RefSeq" id="WP_106090389.1">
    <property type="nucleotide sequence ID" value="NZ_PVNL01000064.1"/>
</dbReference>
<dbReference type="Pfam" id="PF13354">
    <property type="entry name" value="Beta-lactamase2"/>
    <property type="match status" value="1"/>
</dbReference>